<evidence type="ECO:0000256" key="1">
    <source>
        <dbReference type="SAM" id="MobiDB-lite"/>
    </source>
</evidence>
<feature type="region of interest" description="Disordered" evidence="1">
    <location>
        <begin position="19"/>
        <end position="38"/>
    </location>
</feature>
<proteinExistence type="predicted"/>
<organism evidence="2">
    <name type="scientific">marine sediment metagenome</name>
    <dbReference type="NCBI Taxonomy" id="412755"/>
    <lineage>
        <taxon>unclassified sequences</taxon>
        <taxon>metagenomes</taxon>
        <taxon>ecological metagenomes</taxon>
    </lineage>
</organism>
<protein>
    <submittedName>
        <fullName evidence="2">Uncharacterized protein</fullName>
    </submittedName>
</protein>
<comment type="caution">
    <text evidence="2">The sequence shown here is derived from an EMBL/GenBank/DDBJ whole genome shotgun (WGS) entry which is preliminary data.</text>
</comment>
<accession>A0A0F8XIM7</accession>
<evidence type="ECO:0000313" key="2">
    <source>
        <dbReference type="EMBL" id="KKK60925.1"/>
    </source>
</evidence>
<feature type="non-terminal residue" evidence="2">
    <location>
        <position position="1"/>
    </location>
</feature>
<reference evidence="2" key="1">
    <citation type="journal article" date="2015" name="Nature">
        <title>Complex archaea that bridge the gap between prokaryotes and eukaryotes.</title>
        <authorList>
            <person name="Spang A."/>
            <person name="Saw J.H."/>
            <person name="Jorgensen S.L."/>
            <person name="Zaremba-Niedzwiedzka K."/>
            <person name="Martijn J."/>
            <person name="Lind A.E."/>
            <person name="van Eijk R."/>
            <person name="Schleper C."/>
            <person name="Guy L."/>
            <person name="Ettema T.J."/>
        </authorList>
    </citation>
    <scope>NUCLEOTIDE SEQUENCE</scope>
</reference>
<name>A0A0F8XIM7_9ZZZZ</name>
<dbReference type="EMBL" id="LAZR01062729">
    <property type="protein sequence ID" value="KKK60925.1"/>
    <property type="molecule type" value="Genomic_DNA"/>
</dbReference>
<gene>
    <name evidence="2" type="ORF">LCGC14_3019510</name>
</gene>
<dbReference type="AlphaFoldDB" id="A0A0F8XIM7"/>
<sequence length="38" mass="4602">RGRPEDMNPEWWDWYDDCPSPDADPRSPAKKIWQLITE</sequence>